<reference evidence="1 2" key="1">
    <citation type="submission" date="2018-02" db="EMBL/GenBank/DDBJ databases">
        <title>The genomes of Aspergillus section Nigri reveals drivers in fungal speciation.</title>
        <authorList>
            <consortium name="DOE Joint Genome Institute"/>
            <person name="Vesth T.C."/>
            <person name="Nybo J."/>
            <person name="Theobald S."/>
            <person name="Brandl J."/>
            <person name="Frisvad J.C."/>
            <person name="Nielsen K.F."/>
            <person name="Lyhne E.K."/>
            <person name="Kogle M.E."/>
            <person name="Kuo A."/>
            <person name="Riley R."/>
            <person name="Clum A."/>
            <person name="Nolan M."/>
            <person name="Lipzen A."/>
            <person name="Salamov A."/>
            <person name="Henrissat B."/>
            <person name="Wiebenga A."/>
            <person name="De vries R.P."/>
            <person name="Grigoriev I.V."/>
            <person name="Mortensen U.H."/>
            <person name="Andersen M.R."/>
            <person name="Baker S.E."/>
        </authorList>
    </citation>
    <scope>NUCLEOTIDE SEQUENCE [LARGE SCALE GENOMIC DNA]</scope>
    <source>
        <strain evidence="1 2">CBS 112811</strain>
    </source>
</reference>
<feature type="non-terminal residue" evidence="1">
    <location>
        <position position="60"/>
    </location>
</feature>
<dbReference type="EMBL" id="KZ825059">
    <property type="protein sequence ID" value="RAH59107.1"/>
    <property type="molecule type" value="Genomic_DNA"/>
</dbReference>
<sequence>YYTQITKHKISKEIEEAYSDKNRQDIRYLINKYNLNKQPQVNIPVYIKDIVLFNKIILLI</sequence>
<dbReference type="RefSeq" id="XP_025517029.1">
    <property type="nucleotide sequence ID" value="XM_025655917.1"/>
</dbReference>
<proteinExistence type="predicted"/>
<evidence type="ECO:0000313" key="1">
    <source>
        <dbReference type="EMBL" id="RAH59107.1"/>
    </source>
</evidence>
<accession>A0A8G1VNZ7</accession>
<organism evidence="1 2">
    <name type="scientific">Aspergillus piperis CBS 112811</name>
    <dbReference type="NCBI Taxonomy" id="1448313"/>
    <lineage>
        <taxon>Eukaryota</taxon>
        <taxon>Fungi</taxon>
        <taxon>Dikarya</taxon>
        <taxon>Ascomycota</taxon>
        <taxon>Pezizomycotina</taxon>
        <taxon>Eurotiomycetes</taxon>
        <taxon>Eurotiomycetidae</taxon>
        <taxon>Eurotiales</taxon>
        <taxon>Aspergillaceae</taxon>
        <taxon>Aspergillus</taxon>
        <taxon>Aspergillus subgen. Circumdati</taxon>
    </lineage>
</organism>
<protein>
    <submittedName>
        <fullName evidence="1">Uncharacterized protein</fullName>
    </submittedName>
</protein>
<name>A0A8G1VNZ7_9EURO</name>
<dbReference type="GeneID" id="37159319"/>
<dbReference type="Proteomes" id="UP000249526">
    <property type="component" value="Unassembled WGS sequence"/>
</dbReference>
<keyword evidence="2" id="KW-1185">Reference proteome</keyword>
<gene>
    <name evidence="1" type="ORF">BO85DRAFT_369380</name>
</gene>
<evidence type="ECO:0000313" key="2">
    <source>
        <dbReference type="Proteomes" id="UP000249526"/>
    </source>
</evidence>
<dbReference type="AlphaFoldDB" id="A0A8G1VNZ7"/>